<dbReference type="Pfam" id="PF01381">
    <property type="entry name" value="HTH_3"/>
    <property type="match status" value="1"/>
</dbReference>
<dbReference type="PROSITE" id="PS50943">
    <property type="entry name" value="HTH_CROC1"/>
    <property type="match status" value="1"/>
</dbReference>
<dbReference type="SUPFAM" id="SSF47413">
    <property type="entry name" value="lambda repressor-like DNA-binding domains"/>
    <property type="match status" value="1"/>
</dbReference>
<feature type="domain" description="HTH cro/C1-type" evidence="1">
    <location>
        <begin position="7"/>
        <end position="61"/>
    </location>
</feature>
<proteinExistence type="predicted"/>
<dbReference type="RefSeq" id="WP_042528610.1">
    <property type="nucleotide sequence ID" value="NZ_CAXOIH010000022.1"/>
</dbReference>
<gene>
    <name evidence="2" type="ORF">BN997_00072</name>
</gene>
<dbReference type="InterPro" id="IPR001387">
    <property type="entry name" value="Cro/C1-type_HTH"/>
</dbReference>
<dbReference type="AlphaFoldDB" id="A0A0A1MB67"/>
<name>A0A0A1MB67_9BACI</name>
<dbReference type="CDD" id="cd00093">
    <property type="entry name" value="HTH_XRE"/>
    <property type="match status" value="1"/>
</dbReference>
<keyword evidence="3" id="KW-1185">Reference proteome</keyword>
<accession>A0A0A1MB67</accession>
<dbReference type="GO" id="GO:0003677">
    <property type="term" value="F:DNA binding"/>
    <property type="evidence" value="ECO:0007669"/>
    <property type="project" value="InterPro"/>
</dbReference>
<protein>
    <submittedName>
        <fullName evidence="2">Helix-turn-helix domain protein</fullName>
    </submittedName>
</protein>
<sequence>MEIHEKIEFIRQQKQITKTQIAKKCSKTPAWYTNISKGKTKIDVDTLERIADALEIDVKMLFDKELNDALNKCKELL</sequence>
<evidence type="ECO:0000313" key="2">
    <source>
        <dbReference type="EMBL" id="CEI80273.1"/>
    </source>
</evidence>
<dbReference type="Gene3D" id="1.10.260.40">
    <property type="entry name" value="lambda repressor-like DNA-binding domains"/>
    <property type="match status" value="1"/>
</dbReference>
<dbReference type="OrthoDB" id="2720762at2"/>
<evidence type="ECO:0000259" key="1">
    <source>
        <dbReference type="PROSITE" id="PS50943"/>
    </source>
</evidence>
<dbReference type="STRING" id="545501.BN997_00072"/>
<dbReference type="InterPro" id="IPR010982">
    <property type="entry name" value="Lambda_DNA-bd_dom_sf"/>
</dbReference>
<organism evidence="2 3">
    <name type="scientific">Oceanobacillus oncorhynchi</name>
    <dbReference type="NCBI Taxonomy" id="545501"/>
    <lineage>
        <taxon>Bacteria</taxon>
        <taxon>Bacillati</taxon>
        <taxon>Bacillota</taxon>
        <taxon>Bacilli</taxon>
        <taxon>Bacillales</taxon>
        <taxon>Bacillaceae</taxon>
        <taxon>Oceanobacillus</taxon>
    </lineage>
</organism>
<dbReference type="SMART" id="SM00530">
    <property type="entry name" value="HTH_XRE"/>
    <property type="match status" value="1"/>
</dbReference>
<dbReference type="Proteomes" id="UP000040453">
    <property type="component" value="Unassembled WGS sequence"/>
</dbReference>
<reference evidence="2 3" key="1">
    <citation type="submission" date="2014-11" db="EMBL/GenBank/DDBJ databases">
        <authorList>
            <person name="Urmite Genomes Urmite Genomes"/>
        </authorList>
    </citation>
    <scope>NUCLEOTIDE SEQUENCE [LARGE SCALE GENOMIC DNA]</scope>
    <source>
        <strain evidence="2 3">Oc5</strain>
    </source>
</reference>
<dbReference type="EMBL" id="CDGG01000001">
    <property type="protein sequence ID" value="CEI80273.1"/>
    <property type="molecule type" value="Genomic_DNA"/>
</dbReference>
<evidence type="ECO:0000313" key="3">
    <source>
        <dbReference type="Proteomes" id="UP000040453"/>
    </source>
</evidence>